<reference evidence="4" key="1">
    <citation type="journal article" date="2013" name="Mol. Plant Microbe Interact.">
        <title>Global aspects of pacC regulation of pathogenicity genes in Colletotrichum gloeosporioides as revealed by transcriptome analysis.</title>
        <authorList>
            <person name="Alkan N."/>
            <person name="Meng X."/>
            <person name="Friedlander G."/>
            <person name="Reuveni E."/>
            <person name="Sukno S."/>
            <person name="Sherman A."/>
            <person name="Thon M."/>
            <person name="Fluhr R."/>
            <person name="Prusky D."/>
        </authorList>
    </citation>
    <scope>NUCLEOTIDE SEQUENCE [LARGE SCALE GENOMIC DNA]</scope>
    <source>
        <strain evidence="4">Cg-14</strain>
    </source>
</reference>
<dbReference type="OrthoDB" id="2448405at2759"/>
<feature type="domain" description="DM13" evidence="2">
    <location>
        <begin position="30"/>
        <end position="135"/>
    </location>
</feature>
<dbReference type="PROSITE" id="PS51549">
    <property type="entry name" value="DM13"/>
    <property type="match status" value="1"/>
</dbReference>
<gene>
    <name evidence="3" type="ORF">CGLO_16990</name>
</gene>
<dbReference type="HOGENOM" id="CLU_122006_0_0_1"/>
<keyword evidence="1" id="KW-0732">Signal</keyword>
<comment type="caution">
    <text evidence="3">The sequence shown here is derived from an EMBL/GenBank/DDBJ whole genome shotgun (WGS) entry which is preliminary data.</text>
</comment>
<evidence type="ECO:0000313" key="3">
    <source>
        <dbReference type="EMBL" id="EQB44287.1"/>
    </source>
</evidence>
<dbReference type="PANTHER" id="PTHR47281">
    <property type="entry name" value="OS09G0557700 PROTEIN"/>
    <property type="match status" value="1"/>
</dbReference>
<sequence>MFNQTTSVFLTGLAVFTALVSGQGNDTMTQKIGWSGKLSSLDGGLGGTVTVVDASTLMISDYTLKDASAPALYWWGATDDVIKNGFRISNEQVTKAASTNTLTIKLDTGKTPADFSTVGLWCERLSADFGQATLKASSGSGSGSSSSGGSGSSSTSAASNLSGSMGRLAVVTVGVVSVAMFSDWLGRLFATT</sequence>
<dbReference type="STRING" id="1237896.T0JM69"/>
<protein>
    <recommendedName>
        <fullName evidence="2">DM13 domain-containing protein</fullName>
    </recommendedName>
</protein>
<dbReference type="Pfam" id="PF10517">
    <property type="entry name" value="DM13"/>
    <property type="match status" value="1"/>
</dbReference>
<dbReference type="InterPro" id="IPR045879">
    <property type="entry name" value="B561A"/>
</dbReference>
<evidence type="ECO:0000256" key="1">
    <source>
        <dbReference type="SAM" id="SignalP"/>
    </source>
</evidence>
<organism evidence="3 4">
    <name type="scientific">Colletotrichum gloeosporioides (strain Cg-14)</name>
    <name type="common">Anthracnose fungus</name>
    <name type="synonym">Glomerella cingulata</name>
    <dbReference type="NCBI Taxonomy" id="1237896"/>
    <lineage>
        <taxon>Eukaryota</taxon>
        <taxon>Fungi</taxon>
        <taxon>Dikarya</taxon>
        <taxon>Ascomycota</taxon>
        <taxon>Pezizomycotina</taxon>
        <taxon>Sordariomycetes</taxon>
        <taxon>Hypocreomycetidae</taxon>
        <taxon>Glomerellales</taxon>
        <taxon>Glomerellaceae</taxon>
        <taxon>Colletotrichum</taxon>
        <taxon>Colletotrichum gloeosporioides species complex</taxon>
    </lineage>
</organism>
<name>T0JM69_COLGC</name>
<proteinExistence type="predicted"/>
<dbReference type="AlphaFoldDB" id="T0JM69"/>
<feature type="chain" id="PRO_5004578117" description="DM13 domain-containing protein" evidence="1">
    <location>
        <begin position="23"/>
        <end position="192"/>
    </location>
</feature>
<dbReference type="Proteomes" id="UP000015530">
    <property type="component" value="Unassembled WGS sequence"/>
</dbReference>
<evidence type="ECO:0000259" key="2">
    <source>
        <dbReference type="PROSITE" id="PS51549"/>
    </source>
</evidence>
<feature type="signal peptide" evidence="1">
    <location>
        <begin position="1"/>
        <end position="22"/>
    </location>
</feature>
<dbReference type="InterPro" id="IPR019545">
    <property type="entry name" value="DM13_domain"/>
</dbReference>
<dbReference type="EMBL" id="AMYD01004043">
    <property type="protein sequence ID" value="EQB44287.1"/>
    <property type="molecule type" value="Genomic_DNA"/>
</dbReference>
<dbReference type="SMART" id="SM00686">
    <property type="entry name" value="DM13"/>
    <property type="match status" value="1"/>
</dbReference>
<dbReference type="PANTHER" id="PTHR47281:SF1">
    <property type="entry name" value="OS09G0557700 PROTEIN"/>
    <property type="match status" value="1"/>
</dbReference>
<dbReference type="OMA" id="APALYWW"/>
<dbReference type="eggNOG" id="ENOG502RP2F">
    <property type="taxonomic scope" value="Eukaryota"/>
</dbReference>
<accession>T0JM69</accession>
<evidence type="ECO:0000313" key="4">
    <source>
        <dbReference type="Proteomes" id="UP000015530"/>
    </source>
</evidence>